<name>A0ABR9GV33_9HYPH</name>
<dbReference type="Gene3D" id="1.10.150.240">
    <property type="entry name" value="Putative phosphatase, domain 2"/>
    <property type="match status" value="1"/>
</dbReference>
<reference evidence="1 2" key="1">
    <citation type="submission" date="2020-09" db="EMBL/GenBank/DDBJ databases">
        <title>Draft Genome Sequence of Aminobacter carboxidus type strain DSM 1086, a soil Gram-negative carboxydobacterium.</title>
        <authorList>
            <person name="Turrini P."/>
            <person name="Tescari M."/>
            <person name="Artuso I."/>
            <person name="Lugli G.A."/>
            <person name="Frangipani E."/>
            <person name="Ventura M."/>
            <person name="Visca P."/>
        </authorList>
    </citation>
    <scope>NUCLEOTIDE SEQUENCE [LARGE SCALE GENOMIC DNA]</scope>
    <source>
        <strain evidence="1 2">DSM 1086</strain>
    </source>
</reference>
<evidence type="ECO:0000313" key="2">
    <source>
        <dbReference type="Proteomes" id="UP000598227"/>
    </source>
</evidence>
<dbReference type="EMBL" id="JACZEP010000011">
    <property type="protein sequence ID" value="MBE1207534.1"/>
    <property type="molecule type" value="Genomic_DNA"/>
</dbReference>
<dbReference type="PRINTS" id="PR00413">
    <property type="entry name" value="HADHALOGNASE"/>
</dbReference>
<dbReference type="Pfam" id="PF13419">
    <property type="entry name" value="HAD_2"/>
    <property type="match status" value="1"/>
</dbReference>
<dbReference type="SFLD" id="SFLDG01129">
    <property type="entry name" value="C1.5:_HAD__Beta-PGM__Phosphata"/>
    <property type="match status" value="1"/>
</dbReference>
<dbReference type="PANTHER" id="PTHR42896">
    <property type="entry name" value="XYLULOSE-1,5-BISPHOSPHATE (XUBP) PHOSPHATASE"/>
    <property type="match status" value="1"/>
</dbReference>
<gene>
    <name evidence="1" type="ORF">IHE39_24905</name>
</gene>
<sequence length="246" mass="26846">MTLRAVVFDVDGTLAETEETHRQAFNQAFKEHGLDWVWDRALYRALLNVTGGRERIAAFAHSQGVEVDTATLHAHKNDIYNNKIRSGSVELRPGVADLIRHCRENGLVVAIGTTTSRANVYSLLEATLGQEAGNLFASIRAGEDVKRKKPDPEVYELVLADLKLDGPSCLCVEDSCNGLIAARAVGMRTVITPSIYTSGDDFAGADLILRNLGQPWSSPEFNPYTSLINQPLDVSRLLMHAARSGG</sequence>
<protein>
    <submittedName>
        <fullName evidence="1">HAD-IA family hydrolase</fullName>
    </submittedName>
</protein>
<keyword evidence="1" id="KW-0378">Hydrolase</keyword>
<dbReference type="InterPro" id="IPR023214">
    <property type="entry name" value="HAD_sf"/>
</dbReference>
<dbReference type="GO" id="GO:0016787">
    <property type="term" value="F:hydrolase activity"/>
    <property type="evidence" value="ECO:0007669"/>
    <property type="project" value="UniProtKB-KW"/>
</dbReference>
<dbReference type="InterPro" id="IPR036412">
    <property type="entry name" value="HAD-like_sf"/>
</dbReference>
<organism evidence="1 2">
    <name type="scientific">Aminobacter carboxidus</name>
    <dbReference type="NCBI Taxonomy" id="376165"/>
    <lineage>
        <taxon>Bacteria</taxon>
        <taxon>Pseudomonadati</taxon>
        <taxon>Pseudomonadota</taxon>
        <taxon>Alphaproteobacteria</taxon>
        <taxon>Hyphomicrobiales</taxon>
        <taxon>Phyllobacteriaceae</taxon>
        <taxon>Aminobacter</taxon>
    </lineage>
</organism>
<dbReference type="SFLD" id="SFLDS00003">
    <property type="entry name" value="Haloacid_Dehalogenase"/>
    <property type="match status" value="1"/>
</dbReference>
<evidence type="ECO:0000313" key="1">
    <source>
        <dbReference type="EMBL" id="MBE1207534.1"/>
    </source>
</evidence>
<dbReference type="RefSeq" id="WP_192568357.1">
    <property type="nucleotide sequence ID" value="NZ_JACZEP010000011.1"/>
</dbReference>
<dbReference type="Gene3D" id="3.40.50.1000">
    <property type="entry name" value="HAD superfamily/HAD-like"/>
    <property type="match status" value="1"/>
</dbReference>
<dbReference type="SUPFAM" id="SSF56784">
    <property type="entry name" value="HAD-like"/>
    <property type="match status" value="1"/>
</dbReference>
<dbReference type="InterPro" id="IPR006439">
    <property type="entry name" value="HAD-SF_hydro_IA"/>
</dbReference>
<dbReference type="PANTHER" id="PTHR42896:SF2">
    <property type="entry name" value="CBBY-LIKE PROTEIN"/>
    <property type="match status" value="1"/>
</dbReference>
<dbReference type="Proteomes" id="UP000598227">
    <property type="component" value="Unassembled WGS sequence"/>
</dbReference>
<dbReference type="InterPro" id="IPR023198">
    <property type="entry name" value="PGP-like_dom2"/>
</dbReference>
<keyword evidence="2" id="KW-1185">Reference proteome</keyword>
<accession>A0ABR9GV33</accession>
<dbReference type="InterPro" id="IPR044999">
    <property type="entry name" value="CbbY-like"/>
</dbReference>
<dbReference type="InterPro" id="IPR041492">
    <property type="entry name" value="HAD_2"/>
</dbReference>
<dbReference type="NCBIfam" id="TIGR01509">
    <property type="entry name" value="HAD-SF-IA-v3"/>
    <property type="match status" value="1"/>
</dbReference>
<comment type="caution">
    <text evidence="1">The sequence shown here is derived from an EMBL/GenBank/DDBJ whole genome shotgun (WGS) entry which is preliminary data.</text>
</comment>
<proteinExistence type="predicted"/>